<protein>
    <submittedName>
        <fullName evidence="1">TIGR03089 family protein</fullName>
    </submittedName>
</protein>
<dbReference type="AlphaFoldDB" id="A0A941EGF6"/>
<gene>
    <name evidence="1" type="ORF">KDK95_26785</name>
</gene>
<proteinExistence type="predicted"/>
<dbReference type="Proteomes" id="UP000676325">
    <property type="component" value="Unassembled WGS sequence"/>
</dbReference>
<evidence type="ECO:0000313" key="1">
    <source>
        <dbReference type="EMBL" id="MBR7829938.1"/>
    </source>
</evidence>
<name>A0A941EGF6_9ACTN</name>
<evidence type="ECO:0000313" key="2">
    <source>
        <dbReference type="Proteomes" id="UP000676325"/>
    </source>
</evidence>
<dbReference type="RefSeq" id="WP_212521071.1">
    <property type="nucleotide sequence ID" value="NZ_JAGSOH010000107.1"/>
</dbReference>
<dbReference type="InterPro" id="IPR042099">
    <property type="entry name" value="ANL_N_sf"/>
</dbReference>
<dbReference type="EMBL" id="JAGSOH010000107">
    <property type="protein sequence ID" value="MBR7829938.1"/>
    <property type="molecule type" value="Genomic_DNA"/>
</dbReference>
<reference evidence="1" key="1">
    <citation type="submission" date="2021-04" db="EMBL/GenBank/DDBJ databases">
        <title>Genome based classification of Actinospica acidithermotolerans sp. nov., an actinobacterium isolated from an Indonesian hot spring.</title>
        <authorList>
            <person name="Kusuma A.B."/>
            <person name="Putra K.E."/>
            <person name="Nafisah S."/>
            <person name="Loh J."/>
            <person name="Nouioui I."/>
            <person name="Goodfellow M."/>
        </authorList>
    </citation>
    <scope>NUCLEOTIDE SEQUENCE</scope>
    <source>
        <strain evidence="1">MGRD01-02</strain>
    </source>
</reference>
<dbReference type="SUPFAM" id="SSF56801">
    <property type="entry name" value="Acetyl-CoA synthetase-like"/>
    <property type="match status" value="1"/>
</dbReference>
<keyword evidence="2" id="KW-1185">Reference proteome</keyword>
<accession>A0A941EGF6</accession>
<dbReference type="InterPro" id="IPR017523">
    <property type="entry name" value="Rv3268"/>
</dbReference>
<dbReference type="NCBIfam" id="TIGR03089">
    <property type="entry name" value="TIGR03089 family protein"/>
    <property type="match status" value="1"/>
</dbReference>
<comment type="caution">
    <text evidence="1">The sequence shown here is derived from an EMBL/GenBank/DDBJ whole genome shotgun (WGS) entry which is preliminary data.</text>
</comment>
<organism evidence="1 2">
    <name type="scientific">Actinospica acidithermotolerans</name>
    <dbReference type="NCBI Taxonomy" id="2828514"/>
    <lineage>
        <taxon>Bacteria</taxon>
        <taxon>Bacillati</taxon>
        <taxon>Actinomycetota</taxon>
        <taxon>Actinomycetes</taxon>
        <taxon>Catenulisporales</taxon>
        <taxon>Actinospicaceae</taxon>
        <taxon>Actinospica</taxon>
    </lineage>
</organism>
<dbReference type="Gene3D" id="3.40.50.12780">
    <property type="entry name" value="N-terminal domain of ligase-like"/>
    <property type="match status" value="1"/>
</dbReference>
<sequence>MATEPSDLAALWRTCVGRNGPRPFLTFHDFGTGERVELSYATMDNWTSKTANLIQDELLADPGSRFLLAAPPHWMTAVWAIAPLLCSAVVSPWGDAARARYAVAGPEEEQLEYARACRGERYALSLLPLGRPFAEVPEGFADYVVEVRVHGDRFAAFDPPNADAPALTTQSGEALTHREVLEKAAGRVEAGARLLIPVEQTSADAEGLIDWLYAPMAAGGSVVLARGGDAEQLARLAEVEKAQLVSVER</sequence>